<dbReference type="Pfam" id="PF14097">
    <property type="entry name" value="SpoVAE"/>
    <property type="match status" value="1"/>
</dbReference>
<comment type="caution">
    <text evidence="1">The sequence shown here is derived from an EMBL/GenBank/DDBJ whole genome shotgun (WGS) entry which is preliminary data.</text>
</comment>
<gene>
    <name evidence="1" type="ORF">J2Z37_003535</name>
</gene>
<dbReference type="InterPro" id="IPR025914">
    <property type="entry name" value="SpoVAE"/>
</dbReference>
<evidence type="ECO:0000313" key="2">
    <source>
        <dbReference type="Proteomes" id="UP001519343"/>
    </source>
</evidence>
<accession>A0ABS4GTS4</accession>
<dbReference type="RefSeq" id="WP_209811529.1">
    <property type="nucleotide sequence ID" value="NZ_JAGGKT010000011.1"/>
</dbReference>
<protein>
    <submittedName>
        <fullName evidence="1">Stage V sporulation protein AE</fullName>
    </submittedName>
</protein>
<keyword evidence="2" id="KW-1185">Reference proteome</keyword>
<organism evidence="1 2">
    <name type="scientific">Ammoniphilus resinae</name>
    <dbReference type="NCBI Taxonomy" id="861532"/>
    <lineage>
        <taxon>Bacteria</taxon>
        <taxon>Bacillati</taxon>
        <taxon>Bacillota</taxon>
        <taxon>Bacilli</taxon>
        <taxon>Bacillales</taxon>
        <taxon>Paenibacillaceae</taxon>
        <taxon>Aneurinibacillus group</taxon>
        <taxon>Ammoniphilus</taxon>
    </lineage>
</organism>
<dbReference type="EMBL" id="JAGGKT010000011">
    <property type="protein sequence ID" value="MBP1933522.1"/>
    <property type="molecule type" value="Genomic_DNA"/>
</dbReference>
<proteinExistence type="predicted"/>
<reference evidence="1 2" key="1">
    <citation type="submission" date="2021-03" db="EMBL/GenBank/DDBJ databases">
        <title>Genomic Encyclopedia of Type Strains, Phase IV (KMG-IV): sequencing the most valuable type-strain genomes for metagenomic binning, comparative biology and taxonomic classification.</title>
        <authorList>
            <person name="Goeker M."/>
        </authorList>
    </citation>
    <scope>NUCLEOTIDE SEQUENCE [LARGE SCALE GENOMIC DNA]</scope>
    <source>
        <strain evidence="1 2">DSM 24738</strain>
    </source>
</reference>
<name>A0ABS4GTS4_9BACL</name>
<sequence>MEEKRDIVIITDGDHVAQQAVEIVAKKVNGRCISRSGGNPTPLSGEEIVEQIMRAKYDPVLVMFDDNGNCEEGDAERALEFVANHEDINLLGIVAVASNTPLVDGVKVDVCINGNGAITGFAVDKDGIEHKNMEAHISGDTVDVLNRVEAPIIVGVGDVGKMQGKDHPIHGAPITTKAVEYILQKSGYDVGES</sequence>
<evidence type="ECO:0000313" key="1">
    <source>
        <dbReference type="EMBL" id="MBP1933522.1"/>
    </source>
</evidence>
<dbReference type="Proteomes" id="UP001519343">
    <property type="component" value="Unassembled WGS sequence"/>
</dbReference>